<sequence>MAKTYNESNFDAEVLSSDKPVLVDFWAEWCGPCKMISPLIDQLADAVADTADVGKVEVDTNQSLAAKYGVRSIPCLLFFKNGEVVETITGANVTLDQLKSTLEGLA</sequence>
<keyword evidence="5 9" id="KW-0676">Redox-active center</keyword>
<dbReference type="FunFam" id="3.40.30.10:FF:000001">
    <property type="entry name" value="Thioredoxin"/>
    <property type="match status" value="1"/>
</dbReference>
<evidence type="ECO:0000256" key="1">
    <source>
        <dbReference type="ARBA" id="ARBA00008987"/>
    </source>
</evidence>
<dbReference type="NCBIfam" id="TIGR01068">
    <property type="entry name" value="thioredoxin"/>
    <property type="match status" value="1"/>
</dbReference>
<evidence type="ECO:0000256" key="8">
    <source>
        <dbReference type="PIRSR" id="PIRSR000077-1"/>
    </source>
</evidence>
<feature type="site" description="Contributes to redox potential value" evidence="8">
    <location>
        <position position="32"/>
    </location>
</feature>
<keyword evidence="2" id="KW-0813">Transport</keyword>
<dbReference type="PIRSF" id="PIRSF000077">
    <property type="entry name" value="Thioredoxin"/>
    <property type="match status" value="1"/>
</dbReference>
<dbReference type="CDD" id="cd02947">
    <property type="entry name" value="TRX_family"/>
    <property type="match status" value="1"/>
</dbReference>
<dbReference type="GO" id="GO:0015035">
    <property type="term" value="F:protein-disulfide reductase activity"/>
    <property type="evidence" value="ECO:0007669"/>
    <property type="project" value="UniProtKB-UniRule"/>
</dbReference>
<accession>A0A851GP56</accession>
<evidence type="ECO:0000256" key="4">
    <source>
        <dbReference type="ARBA" id="ARBA00023157"/>
    </source>
</evidence>
<evidence type="ECO:0000313" key="11">
    <source>
        <dbReference type="EMBL" id="NWK56610.1"/>
    </source>
</evidence>
<feature type="disulfide bond" description="Redox-active" evidence="9">
    <location>
        <begin position="30"/>
        <end position="33"/>
    </location>
</feature>
<dbReference type="RefSeq" id="WP_178933412.1">
    <property type="nucleotide sequence ID" value="NZ_JACBAZ010000005.1"/>
</dbReference>
<feature type="site" description="Deprotonates C-terminal active site Cys" evidence="8">
    <location>
        <position position="24"/>
    </location>
</feature>
<dbReference type="Proteomes" id="UP000557872">
    <property type="component" value="Unassembled WGS sequence"/>
</dbReference>
<dbReference type="InterPro" id="IPR036249">
    <property type="entry name" value="Thioredoxin-like_sf"/>
</dbReference>
<feature type="domain" description="Thioredoxin" evidence="10">
    <location>
        <begin position="1"/>
        <end position="106"/>
    </location>
</feature>
<keyword evidence="12" id="KW-1185">Reference proteome</keyword>
<feature type="site" description="Contributes to redox potential value" evidence="8">
    <location>
        <position position="31"/>
    </location>
</feature>
<evidence type="ECO:0000256" key="9">
    <source>
        <dbReference type="PIRSR" id="PIRSR000077-4"/>
    </source>
</evidence>
<dbReference type="EMBL" id="JACBAZ010000005">
    <property type="protein sequence ID" value="NWK56610.1"/>
    <property type="molecule type" value="Genomic_DNA"/>
</dbReference>
<reference evidence="11 12" key="1">
    <citation type="submission" date="2020-07" db="EMBL/GenBank/DDBJ databases">
        <title>Roseicoccus Jingziensis gen. nov., sp. nov., isolated from coastal seawater.</title>
        <authorList>
            <person name="Feng X."/>
        </authorList>
    </citation>
    <scope>NUCLEOTIDE SEQUENCE [LARGE SCALE GENOMIC DNA]</scope>
    <source>
        <strain evidence="11 12">N1E253</strain>
    </source>
</reference>
<dbReference type="PROSITE" id="PS51352">
    <property type="entry name" value="THIOREDOXIN_2"/>
    <property type="match status" value="1"/>
</dbReference>
<name>A0A851GP56_9BACT</name>
<dbReference type="GO" id="GO:0045454">
    <property type="term" value="P:cell redox homeostasis"/>
    <property type="evidence" value="ECO:0007669"/>
    <property type="project" value="TreeGrafter"/>
</dbReference>
<dbReference type="Gene3D" id="3.40.30.10">
    <property type="entry name" value="Glutaredoxin"/>
    <property type="match status" value="1"/>
</dbReference>
<dbReference type="GO" id="GO:0005829">
    <property type="term" value="C:cytosol"/>
    <property type="evidence" value="ECO:0007669"/>
    <property type="project" value="TreeGrafter"/>
</dbReference>
<evidence type="ECO:0000256" key="3">
    <source>
        <dbReference type="ARBA" id="ARBA00022982"/>
    </source>
</evidence>
<evidence type="ECO:0000256" key="6">
    <source>
        <dbReference type="NCBIfam" id="TIGR01068"/>
    </source>
</evidence>
<feature type="active site" description="Nucleophile" evidence="8">
    <location>
        <position position="30"/>
    </location>
</feature>
<dbReference type="InterPro" id="IPR005746">
    <property type="entry name" value="Thioredoxin"/>
</dbReference>
<gene>
    <name evidence="11" type="primary">trxA</name>
    <name evidence="11" type="ORF">HW115_13390</name>
</gene>
<evidence type="ECO:0000256" key="2">
    <source>
        <dbReference type="ARBA" id="ARBA00022448"/>
    </source>
</evidence>
<dbReference type="SUPFAM" id="SSF52833">
    <property type="entry name" value="Thioredoxin-like"/>
    <property type="match status" value="1"/>
</dbReference>
<dbReference type="InterPro" id="IPR017937">
    <property type="entry name" value="Thioredoxin_CS"/>
</dbReference>
<evidence type="ECO:0000256" key="5">
    <source>
        <dbReference type="ARBA" id="ARBA00023284"/>
    </source>
</evidence>
<dbReference type="PANTHER" id="PTHR45663">
    <property type="entry name" value="GEO12009P1"/>
    <property type="match status" value="1"/>
</dbReference>
<dbReference type="PRINTS" id="PR00421">
    <property type="entry name" value="THIOREDOXIN"/>
</dbReference>
<keyword evidence="4 9" id="KW-1015">Disulfide bond</keyword>
<proteinExistence type="inferred from homology"/>
<comment type="caution">
    <text evidence="11">The sequence shown here is derived from an EMBL/GenBank/DDBJ whole genome shotgun (WGS) entry which is preliminary data.</text>
</comment>
<organism evidence="11 12">
    <name type="scientific">Oceaniferula marina</name>
    <dbReference type="NCBI Taxonomy" id="2748318"/>
    <lineage>
        <taxon>Bacteria</taxon>
        <taxon>Pseudomonadati</taxon>
        <taxon>Verrucomicrobiota</taxon>
        <taxon>Verrucomicrobiia</taxon>
        <taxon>Verrucomicrobiales</taxon>
        <taxon>Verrucomicrobiaceae</taxon>
        <taxon>Oceaniferula</taxon>
    </lineage>
</organism>
<dbReference type="InterPro" id="IPR013766">
    <property type="entry name" value="Thioredoxin_domain"/>
</dbReference>
<evidence type="ECO:0000313" key="12">
    <source>
        <dbReference type="Proteomes" id="UP000557872"/>
    </source>
</evidence>
<dbReference type="PROSITE" id="PS00194">
    <property type="entry name" value="THIOREDOXIN_1"/>
    <property type="match status" value="1"/>
</dbReference>
<dbReference type="PANTHER" id="PTHR45663:SF11">
    <property type="entry name" value="GEO12009P1"/>
    <property type="match status" value="1"/>
</dbReference>
<evidence type="ECO:0000259" key="10">
    <source>
        <dbReference type="PROSITE" id="PS51352"/>
    </source>
</evidence>
<dbReference type="AlphaFoldDB" id="A0A851GP56"/>
<keyword evidence="3" id="KW-0249">Electron transport</keyword>
<feature type="active site" description="Nucleophile" evidence="8">
    <location>
        <position position="33"/>
    </location>
</feature>
<evidence type="ECO:0000256" key="7">
    <source>
        <dbReference type="PIRNR" id="PIRNR000077"/>
    </source>
</evidence>
<comment type="similarity">
    <text evidence="1 7">Belongs to the thioredoxin family.</text>
</comment>
<protein>
    <recommendedName>
        <fullName evidence="6 7">Thioredoxin</fullName>
    </recommendedName>
</protein>
<dbReference type="Pfam" id="PF00085">
    <property type="entry name" value="Thioredoxin"/>
    <property type="match status" value="1"/>
</dbReference>